<evidence type="ECO:0008006" key="6">
    <source>
        <dbReference type="Google" id="ProtNLM"/>
    </source>
</evidence>
<dbReference type="PANTHER" id="PTHR24171:SF9">
    <property type="entry name" value="ANKYRIN REPEAT DOMAIN-CONTAINING PROTEIN 39"/>
    <property type="match status" value="1"/>
</dbReference>
<reference evidence="4" key="1">
    <citation type="submission" date="2022-11" db="EMBL/GenBank/DDBJ databases">
        <authorList>
            <person name="Morgan W.R."/>
            <person name="Tartar A."/>
        </authorList>
    </citation>
    <scope>NUCLEOTIDE SEQUENCE</scope>
    <source>
        <strain evidence="4">ARSEF 373</strain>
    </source>
</reference>
<dbReference type="PROSITE" id="PS50297">
    <property type="entry name" value="ANK_REP_REGION"/>
    <property type="match status" value="3"/>
</dbReference>
<keyword evidence="1" id="KW-0677">Repeat</keyword>
<dbReference type="InterPro" id="IPR036770">
    <property type="entry name" value="Ankyrin_rpt-contain_sf"/>
</dbReference>
<keyword evidence="5" id="KW-1185">Reference proteome</keyword>
<evidence type="ECO:0000256" key="3">
    <source>
        <dbReference type="PROSITE-ProRule" id="PRU00023"/>
    </source>
</evidence>
<protein>
    <recommendedName>
        <fullName evidence="6">26S proteasome non-ATPase regulatory subunit 10</fullName>
    </recommendedName>
</protein>
<evidence type="ECO:0000256" key="1">
    <source>
        <dbReference type="ARBA" id="ARBA00022737"/>
    </source>
</evidence>
<dbReference type="SMART" id="SM00248">
    <property type="entry name" value="ANK"/>
    <property type="match status" value="6"/>
</dbReference>
<dbReference type="Pfam" id="PF12796">
    <property type="entry name" value="Ank_2"/>
    <property type="match status" value="2"/>
</dbReference>
<dbReference type="InterPro" id="IPR002110">
    <property type="entry name" value="Ankyrin_rpt"/>
</dbReference>
<dbReference type="PANTHER" id="PTHR24171">
    <property type="entry name" value="ANKYRIN REPEAT DOMAIN-CONTAINING PROTEIN 39-RELATED"/>
    <property type="match status" value="1"/>
</dbReference>
<dbReference type="Pfam" id="PF00023">
    <property type="entry name" value="Ank"/>
    <property type="match status" value="1"/>
</dbReference>
<dbReference type="Proteomes" id="UP001146120">
    <property type="component" value="Unassembled WGS sequence"/>
</dbReference>
<feature type="repeat" description="ANK" evidence="3">
    <location>
        <begin position="176"/>
        <end position="208"/>
    </location>
</feature>
<evidence type="ECO:0000313" key="5">
    <source>
        <dbReference type="Proteomes" id="UP001146120"/>
    </source>
</evidence>
<name>A0AAV2Z0Q8_9STRA</name>
<dbReference type="EMBL" id="DAKRPA010000088">
    <property type="protein sequence ID" value="DAZ99184.1"/>
    <property type="molecule type" value="Genomic_DNA"/>
</dbReference>
<feature type="repeat" description="ANK" evidence="3">
    <location>
        <begin position="44"/>
        <end position="68"/>
    </location>
</feature>
<feature type="repeat" description="ANK" evidence="3">
    <location>
        <begin position="142"/>
        <end position="175"/>
    </location>
</feature>
<organism evidence="4 5">
    <name type="scientific">Lagenidium giganteum</name>
    <dbReference type="NCBI Taxonomy" id="4803"/>
    <lineage>
        <taxon>Eukaryota</taxon>
        <taxon>Sar</taxon>
        <taxon>Stramenopiles</taxon>
        <taxon>Oomycota</taxon>
        <taxon>Peronosporomycetes</taxon>
        <taxon>Pythiales</taxon>
        <taxon>Pythiaceae</taxon>
    </lineage>
</organism>
<dbReference type="GO" id="GO:0085020">
    <property type="term" value="P:protein K6-linked ubiquitination"/>
    <property type="evidence" value="ECO:0007669"/>
    <property type="project" value="TreeGrafter"/>
</dbReference>
<feature type="repeat" description="ANK" evidence="3">
    <location>
        <begin position="78"/>
        <end position="110"/>
    </location>
</feature>
<dbReference type="GO" id="GO:0004842">
    <property type="term" value="F:ubiquitin-protein transferase activity"/>
    <property type="evidence" value="ECO:0007669"/>
    <property type="project" value="TreeGrafter"/>
</dbReference>
<evidence type="ECO:0000313" key="4">
    <source>
        <dbReference type="EMBL" id="DAZ99184.1"/>
    </source>
</evidence>
<gene>
    <name evidence="4" type="ORF">N0F65_008217</name>
</gene>
<proteinExistence type="predicted"/>
<reference evidence="4" key="2">
    <citation type="journal article" date="2023" name="Microbiol Resour">
        <title>Decontamination and Annotation of the Draft Genome Sequence of the Oomycete Lagenidium giganteum ARSEF 373.</title>
        <authorList>
            <person name="Morgan W.R."/>
            <person name="Tartar A."/>
        </authorList>
    </citation>
    <scope>NUCLEOTIDE SEQUENCE</scope>
    <source>
        <strain evidence="4">ARSEF 373</strain>
    </source>
</reference>
<dbReference type="PRINTS" id="PR01415">
    <property type="entry name" value="ANKYRIN"/>
</dbReference>
<evidence type="ECO:0000256" key="2">
    <source>
        <dbReference type="ARBA" id="ARBA00023043"/>
    </source>
</evidence>
<comment type="caution">
    <text evidence="4">The sequence shown here is derived from an EMBL/GenBank/DDBJ whole genome shotgun (WGS) entry which is preliminary data.</text>
</comment>
<dbReference type="PROSITE" id="PS50088">
    <property type="entry name" value="ANK_REPEAT"/>
    <property type="match status" value="5"/>
</dbReference>
<dbReference type="Gene3D" id="1.25.40.20">
    <property type="entry name" value="Ankyrin repeat-containing domain"/>
    <property type="match status" value="2"/>
</dbReference>
<dbReference type="AlphaFoldDB" id="A0AAV2Z0Q8"/>
<accession>A0AAV2Z0Q8</accession>
<feature type="repeat" description="ANK" evidence="3">
    <location>
        <begin position="10"/>
        <end position="43"/>
    </location>
</feature>
<keyword evidence="2 3" id="KW-0040">ANK repeat</keyword>
<sequence>MTTIIPQKAREMTALHAAVAANDVAQVKQLLEQGGVAVNAKDEDERTPLHWSAAAGKIDLVELLVTAGHADVNTQGDSGWTPLMSAVSAGHRDVVGFLLSKGANANIANENGQLPLHYHKGRLEVAEILVDYTNDINHADNTGSTALMRAIGAKPSRDVLVLLMDHGAKLDARDNAGNTALHLALMEGHEDIALFLVDTGANPNAKNADKQRCIDLASPVLRSQIQAMKEKRELRP</sequence>
<dbReference type="SUPFAM" id="SSF48403">
    <property type="entry name" value="Ankyrin repeat"/>
    <property type="match status" value="1"/>
</dbReference>